<protein>
    <submittedName>
        <fullName evidence="2">Multidrug resistance efflux transporter family protein</fullName>
    </submittedName>
</protein>
<organism evidence="2 3">
    <name type="scientific">Cognatiluteimonas weifangensis</name>
    <dbReference type="NCBI Taxonomy" id="2303539"/>
    <lineage>
        <taxon>Bacteria</taxon>
        <taxon>Pseudomonadati</taxon>
        <taxon>Pseudomonadota</taxon>
        <taxon>Gammaproteobacteria</taxon>
        <taxon>Lysobacterales</taxon>
        <taxon>Lysobacteraceae</taxon>
        <taxon>Cognatiluteimonas</taxon>
    </lineage>
</organism>
<feature type="transmembrane region" description="Helical" evidence="1">
    <location>
        <begin position="169"/>
        <end position="187"/>
    </location>
</feature>
<sequence length="339" mass="35923">MSAAPHDARRALAAIALALLSALFFTQTYVLNRAIASDGGHWAWTASLRYLITLPLLLPLMPWQGGIAPVWRALRAHPGAWLRCSAIGFVGFYVLLAYAADSGPAWLVAGSFQFTVIAGMLCAPFVHRHAPPGDPRRRIPRAAFAIGALIFAGVLLLQLGHAQGRMDGAAWIALGCVLGAALLYPLGNRLLLRHLERSGEDLNATQRVFGMTLASQPLWWLIAGYGWTQAGAPAWPQVLLAGAVALSAGVIATILFFQATGMVRDNPAALGAAEAMQAAELLFATALGVWWLGEAWPHGIALWGAALVVAGIAAFAWMVARPPAGRAPDPRALRTDRGA</sequence>
<feature type="transmembrane region" description="Helical" evidence="1">
    <location>
        <begin position="80"/>
        <end position="100"/>
    </location>
</feature>
<reference evidence="2 3" key="1">
    <citation type="submission" date="2018-08" db="EMBL/GenBank/DDBJ databases">
        <title>Lysobacter weifangensis sp. nov., a new member of the family 'Xanthomonadaceae', isolated from soil in a farmland.</title>
        <authorList>
            <person name="Zhao H."/>
        </authorList>
    </citation>
    <scope>NUCLEOTIDE SEQUENCE [LARGE SCALE GENOMIC DNA]</scope>
    <source>
        <strain evidence="2 3">WF-2</strain>
    </source>
</reference>
<dbReference type="RefSeq" id="WP_117201825.1">
    <property type="nucleotide sequence ID" value="NZ_JBHTBK010000010.1"/>
</dbReference>
<evidence type="ECO:0000256" key="1">
    <source>
        <dbReference type="SAM" id="Phobius"/>
    </source>
</evidence>
<feature type="transmembrane region" description="Helical" evidence="1">
    <location>
        <begin position="269"/>
        <end position="293"/>
    </location>
</feature>
<feature type="transmembrane region" description="Helical" evidence="1">
    <location>
        <begin position="42"/>
        <end position="60"/>
    </location>
</feature>
<keyword evidence="1" id="KW-0472">Membrane</keyword>
<dbReference type="OrthoDB" id="3457556at2"/>
<proteinExistence type="predicted"/>
<keyword evidence="1" id="KW-1133">Transmembrane helix</keyword>
<feature type="transmembrane region" description="Helical" evidence="1">
    <location>
        <begin position="299"/>
        <end position="320"/>
    </location>
</feature>
<keyword evidence="3" id="KW-1185">Reference proteome</keyword>
<feature type="transmembrane region" description="Helical" evidence="1">
    <location>
        <begin position="234"/>
        <end position="257"/>
    </location>
</feature>
<dbReference type="EMBL" id="QVPD01000003">
    <property type="protein sequence ID" value="RFP61399.1"/>
    <property type="molecule type" value="Genomic_DNA"/>
</dbReference>
<dbReference type="Proteomes" id="UP000262917">
    <property type="component" value="Unassembled WGS sequence"/>
</dbReference>
<dbReference type="AlphaFoldDB" id="A0A372DPF6"/>
<dbReference type="Pfam" id="PF13536">
    <property type="entry name" value="EmrE"/>
    <property type="match status" value="1"/>
</dbReference>
<feature type="transmembrane region" description="Helical" evidence="1">
    <location>
        <begin position="208"/>
        <end position="228"/>
    </location>
</feature>
<feature type="transmembrane region" description="Helical" evidence="1">
    <location>
        <begin position="106"/>
        <end position="127"/>
    </location>
</feature>
<name>A0A372DPF6_9GAMM</name>
<feature type="transmembrane region" description="Helical" evidence="1">
    <location>
        <begin position="139"/>
        <end position="157"/>
    </location>
</feature>
<evidence type="ECO:0000313" key="2">
    <source>
        <dbReference type="EMBL" id="RFP61399.1"/>
    </source>
</evidence>
<evidence type="ECO:0000313" key="3">
    <source>
        <dbReference type="Proteomes" id="UP000262917"/>
    </source>
</evidence>
<gene>
    <name evidence="2" type="ORF">D0Y53_03475</name>
</gene>
<keyword evidence="1" id="KW-0812">Transmembrane</keyword>
<accession>A0A372DPF6</accession>
<comment type="caution">
    <text evidence="2">The sequence shown here is derived from an EMBL/GenBank/DDBJ whole genome shotgun (WGS) entry which is preliminary data.</text>
</comment>
<dbReference type="InterPro" id="IPR032713">
    <property type="entry name" value="EmrE"/>
</dbReference>